<dbReference type="STRING" id="1226968.A6A40_06230"/>
<gene>
    <name evidence="3" type="ORF">A6A40_06230</name>
</gene>
<dbReference type="AlphaFoldDB" id="A0A160JIX9"/>
<organism evidence="3 4">
    <name type="scientific">Azospirillum humicireducens</name>
    <dbReference type="NCBI Taxonomy" id="1226968"/>
    <lineage>
        <taxon>Bacteria</taxon>
        <taxon>Pseudomonadati</taxon>
        <taxon>Pseudomonadota</taxon>
        <taxon>Alphaproteobacteria</taxon>
        <taxon>Rhodospirillales</taxon>
        <taxon>Azospirillaceae</taxon>
        <taxon>Azospirillum</taxon>
    </lineage>
</organism>
<keyword evidence="4" id="KW-1185">Reference proteome</keyword>
<keyword evidence="1" id="KW-0732">Signal</keyword>
<evidence type="ECO:0000313" key="4">
    <source>
        <dbReference type="Proteomes" id="UP000077405"/>
    </source>
</evidence>
<sequence length="190" mass="19427">MNSFSRFSKGPLLALSLALGVSMAAALPGHAQTAPTAEQVAVAKAAGTSADQLNARVVVASHFYAATDLTTARYADDSKGIDFSKPLEVIDIPAGTTWFQYVRTGYDTVRFGNFFSPVVTATPDCLGISGAGRAEYKAVLPSGQGLRSVAAPIVDSWTTPGTSVQTAGGCTQVVVPNSVKAGVTSGGLAQ</sequence>
<evidence type="ECO:0000259" key="2">
    <source>
        <dbReference type="Pfam" id="PF15538"/>
    </source>
</evidence>
<feature type="chain" id="PRO_5007817373" description="Bacterial toxin 46 domain-containing protein" evidence="1">
    <location>
        <begin position="32"/>
        <end position="190"/>
    </location>
</feature>
<dbReference type="Proteomes" id="UP000077405">
    <property type="component" value="Chromosome"/>
</dbReference>
<name>A0A160JIX9_9PROT</name>
<dbReference type="Pfam" id="PF15538">
    <property type="entry name" value="Ntox46"/>
    <property type="match status" value="1"/>
</dbReference>
<evidence type="ECO:0000313" key="3">
    <source>
        <dbReference type="EMBL" id="ANC93103.1"/>
    </source>
</evidence>
<dbReference type="KEGG" id="ahu:A6A40_06230"/>
<accession>A0A160JIX9</accession>
<dbReference type="EMBL" id="CP015285">
    <property type="protein sequence ID" value="ANC93103.1"/>
    <property type="molecule type" value="Genomic_DNA"/>
</dbReference>
<dbReference type="InterPro" id="IPR028238">
    <property type="entry name" value="Ntox46"/>
</dbReference>
<proteinExistence type="predicted"/>
<dbReference type="OrthoDB" id="7302240at2"/>
<feature type="signal peptide" evidence="1">
    <location>
        <begin position="1"/>
        <end position="31"/>
    </location>
</feature>
<reference evidence="3 4" key="1">
    <citation type="journal article" date="2013" name="Int. J. Syst. Evol. Microbiol.">
        <title>Azospirillum humicireducens sp. nov., a nitrogen-fixing bacterium isolated from a microbial fuel cell.</title>
        <authorList>
            <person name="Zhou S."/>
            <person name="Han L."/>
            <person name="Wang Y."/>
            <person name="Yang G."/>
            <person name="Zhuang L."/>
            <person name="Hu P."/>
        </authorList>
    </citation>
    <scope>NUCLEOTIDE SEQUENCE [LARGE SCALE GENOMIC DNA]</scope>
    <source>
        <strain evidence="3 4">SgZ-5</strain>
    </source>
</reference>
<feature type="domain" description="Bacterial toxin 46" evidence="2">
    <location>
        <begin position="58"/>
        <end position="174"/>
    </location>
</feature>
<protein>
    <recommendedName>
        <fullName evidence="2">Bacterial toxin 46 domain-containing protein</fullName>
    </recommendedName>
</protein>
<evidence type="ECO:0000256" key="1">
    <source>
        <dbReference type="SAM" id="SignalP"/>
    </source>
</evidence>